<accession>C7J6H7</accession>
<feature type="compositionally biased region" description="Low complexity" evidence="1">
    <location>
        <begin position="26"/>
        <end position="39"/>
    </location>
</feature>
<organism evidence="2 3">
    <name type="scientific">Oryza sativa subsp. japonica</name>
    <name type="common">Rice</name>
    <dbReference type="NCBI Taxonomy" id="39947"/>
    <lineage>
        <taxon>Eukaryota</taxon>
        <taxon>Viridiplantae</taxon>
        <taxon>Streptophyta</taxon>
        <taxon>Embryophyta</taxon>
        <taxon>Tracheophyta</taxon>
        <taxon>Spermatophyta</taxon>
        <taxon>Magnoliopsida</taxon>
        <taxon>Liliopsida</taxon>
        <taxon>Poales</taxon>
        <taxon>Poaceae</taxon>
        <taxon>BOP clade</taxon>
        <taxon>Oryzoideae</taxon>
        <taxon>Oryzeae</taxon>
        <taxon>Oryzinae</taxon>
        <taxon>Oryza</taxon>
        <taxon>Oryza sativa</taxon>
    </lineage>
</organism>
<name>C7J6H7_ORYSJ</name>
<evidence type="ECO:0000313" key="3">
    <source>
        <dbReference type="Proteomes" id="UP000000763"/>
    </source>
</evidence>
<feature type="compositionally biased region" description="Basic and acidic residues" evidence="1">
    <location>
        <begin position="325"/>
        <end position="340"/>
    </location>
</feature>
<gene>
    <name evidence="2" type="ordered locus">Os09g0557500</name>
</gene>
<reference evidence="3" key="2">
    <citation type="journal article" date="2008" name="Nucleic Acids Res.">
        <title>The rice annotation project database (RAP-DB): 2008 update.</title>
        <authorList>
            <consortium name="The rice annotation project (RAP)"/>
        </authorList>
    </citation>
    <scope>GENOME REANNOTATION</scope>
    <source>
        <strain evidence="3">cv. Nipponbare</strain>
    </source>
</reference>
<feature type="compositionally biased region" description="Polar residues" evidence="1">
    <location>
        <begin position="1"/>
        <end position="19"/>
    </location>
</feature>
<feature type="non-terminal residue" evidence="2">
    <location>
        <position position="1"/>
    </location>
</feature>
<feature type="region of interest" description="Disordered" evidence="1">
    <location>
        <begin position="263"/>
        <end position="340"/>
    </location>
</feature>
<dbReference type="Proteomes" id="UP000000763">
    <property type="component" value="Chromosome 9"/>
</dbReference>
<protein>
    <submittedName>
        <fullName evidence="2">Os09g0557500 protein</fullName>
    </submittedName>
</protein>
<evidence type="ECO:0000256" key="1">
    <source>
        <dbReference type="SAM" id="MobiDB-lite"/>
    </source>
</evidence>
<reference evidence="2 3" key="1">
    <citation type="journal article" date="2005" name="Nature">
        <title>The map-based sequence of the rice genome.</title>
        <authorList>
            <consortium name="International rice genome sequencing project (IRGSP)"/>
            <person name="Matsumoto T."/>
            <person name="Wu J."/>
            <person name="Kanamori H."/>
            <person name="Katayose Y."/>
            <person name="Fujisawa M."/>
            <person name="Namiki N."/>
            <person name="Mizuno H."/>
            <person name="Yamamoto K."/>
            <person name="Antonio B.A."/>
            <person name="Baba T."/>
            <person name="Sakata K."/>
            <person name="Nagamura Y."/>
            <person name="Aoki H."/>
            <person name="Arikawa K."/>
            <person name="Arita K."/>
            <person name="Bito T."/>
            <person name="Chiden Y."/>
            <person name="Fujitsuka N."/>
            <person name="Fukunaka R."/>
            <person name="Hamada M."/>
            <person name="Harada C."/>
            <person name="Hayashi A."/>
            <person name="Hijishita S."/>
            <person name="Honda M."/>
            <person name="Hosokawa S."/>
            <person name="Ichikawa Y."/>
            <person name="Idonuma A."/>
            <person name="Iijima M."/>
            <person name="Ikeda M."/>
            <person name="Ikeno M."/>
            <person name="Ito K."/>
            <person name="Ito S."/>
            <person name="Ito T."/>
            <person name="Ito Y."/>
            <person name="Ito Y."/>
            <person name="Iwabuchi A."/>
            <person name="Kamiya K."/>
            <person name="Karasawa W."/>
            <person name="Kurita K."/>
            <person name="Katagiri S."/>
            <person name="Kikuta A."/>
            <person name="Kobayashi H."/>
            <person name="Kobayashi N."/>
            <person name="Machita K."/>
            <person name="Maehara T."/>
            <person name="Masukawa M."/>
            <person name="Mizubayashi T."/>
            <person name="Mukai Y."/>
            <person name="Nagasaki H."/>
            <person name="Nagata Y."/>
            <person name="Naito S."/>
            <person name="Nakashima M."/>
            <person name="Nakama Y."/>
            <person name="Nakamichi Y."/>
            <person name="Nakamura M."/>
            <person name="Meguro A."/>
            <person name="Negishi M."/>
            <person name="Ohta I."/>
            <person name="Ohta T."/>
            <person name="Okamoto M."/>
            <person name="Ono N."/>
            <person name="Saji S."/>
            <person name="Sakaguchi M."/>
            <person name="Sakai K."/>
            <person name="Shibata M."/>
            <person name="Shimokawa T."/>
            <person name="Song J."/>
            <person name="Takazaki Y."/>
            <person name="Terasawa K."/>
            <person name="Tsugane M."/>
            <person name="Tsuji K."/>
            <person name="Ueda S."/>
            <person name="Waki K."/>
            <person name="Yamagata H."/>
            <person name="Yamamoto M."/>
            <person name="Yamamoto S."/>
            <person name="Yamane H."/>
            <person name="Yoshiki S."/>
            <person name="Yoshihara R."/>
            <person name="Yukawa K."/>
            <person name="Zhong H."/>
            <person name="Yano M."/>
            <person name="Yuan Q."/>
            <person name="Ouyang S."/>
            <person name="Liu J."/>
            <person name="Jones K.M."/>
            <person name="Gansberger K."/>
            <person name="Moffat K."/>
            <person name="Hill J."/>
            <person name="Bera J."/>
            <person name="Fadrosh D."/>
            <person name="Jin S."/>
            <person name="Johri S."/>
            <person name="Kim M."/>
            <person name="Overton L."/>
            <person name="Reardon M."/>
            <person name="Tsitrin T."/>
            <person name="Vuong H."/>
            <person name="Weaver B."/>
            <person name="Ciecko A."/>
            <person name="Tallon L."/>
            <person name="Jackson J."/>
            <person name="Pai G."/>
            <person name="Aken S.V."/>
            <person name="Utterback T."/>
            <person name="Reidmuller S."/>
            <person name="Feldblyum T."/>
            <person name="Hsiao J."/>
            <person name="Zismann V."/>
            <person name="Iobst S."/>
            <person name="de Vazeille A.R."/>
            <person name="Buell C.R."/>
            <person name="Ying K."/>
            <person name="Li Y."/>
            <person name="Lu T."/>
            <person name="Huang Y."/>
            <person name="Zhao Q."/>
            <person name="Feng Q."/>
            <person name="Zhang L."/>
            <person name="Zhu J."/>
            <person name="Weng Q."/>
            <person name="Mu J."/>
            <person name="Lu Y."/>
            <person name="Fan D."/>
            <person name="Liu Y."/>
            <person name="Guan J."/>
            <person name="Zhang Y."/>
            <person name="Yu S."/>
            <person name="Liu X."/>
            <person name="Zhang Y."/>
            <person name="Hong G."/>
            <person name="Han B."/>
            <person name="Choisne N."/>
            <person name="Demange N."/>
            <person name="Orjeda G."/>
            <person name="Samain S."/>
            <person name="Cattolico L."/>
            <person name="Pelletier E."/>
            <person name="Couloux A."/>
            <person name="Segurens B."/>
            <person name="Wincker P."/>
            <person name="D'Hont A."/>
            <person name="Scarpelli C."/>
            <person name="Weissenbach J."/>
            <person name="Salanoubat M."/>
            <person name="Quetier F."/>
            <person name="Yu Y."/>
            <person name="Kim H.R."/>
            <person name="Rambo T."/>
            <person name="Currie J."/>
            <person name="Collura K."/>
            <person name="Luo M."/>
            <person name="Yang T."/>
            <person name="Ammiraju J.S.S."/>
            <person name="Engler F."/>
            <person name="Soderlund C."/>
            <person name="Wing R.A."/>
            <person name="Palmer L.E."/>
            <person name="de la Bastide M."/>
            <person name="Spiegel L."/>
            <person name="Nascimento L."/>
            <person name="Zutavern T."/>
            <person name="O'Shaughnessy A."/>
            <person name="Dike S."/>
            <person name="Dedhia N."/>
            <person name="Preston R."/>
            <person name="Balija V."/>
            <person name="McCombie W.R."/>
            <person name="Chow T."/>
            <person name="Chen H."/>
            <person name="Chung M."/>
            <person name="Chen C."/>
            <person name="Shaw J."/>
            <person name="Wu H."/>
            <person name="Hsiao K."/>
            <person name="Chao Y."/>
            <person name="Chu M."/>
            <person name="Cheng C."/>
            <person name="Hour A."/>
            <person name="Lee P."/>
            <person name="Lin S."/>
            <person name="Lin Y."/>
            <person name="Liou J."/>
            <person name="Liu S."/>
            <person name="Hsing Y."/>
            <person name="Raghuvanshi S."/>
            <person name="Mohanty A."/>
            <person name="Bharti A.K."/>
            <person name="Gaur A."/>
            <person name="Gupta V."/>
            <person name="Kumar D."/>
            <person name="Ravi V."/>
            <person name="Vij S."/>
            <person name="Kapur A."/>
            <person name="Khurana P."/>
            <person name="Khurana P."/>
            <person name="Khurana J.P."/>
            <person name="Tyagi A.K."/>
            <person name="Gaikwad K."/>
            <person name="Singh A."/>
            <person name="Dalal V."/>
            <person name="Srivastava S."/>
            <person name="Dixit A."/>
            <person name="Pal A.K."/>
            <person name="Ghazi I.A."/>
            <person name="Yadav M."/>
            <person name="Pandit A."/>
            <person name="Bhargava A."/>
            <person name="Sureshbabu K."/>
            <person name="Batra K."/>
            <person name="Sharma T.R."/>
            <person name="Mohapatra T."/>
            <person name="Singh N.K."/>
            <person name="Messing J."/>
            <person name="Nelson A.B."/>
            <person name="Fuks G."/>
            <person name="Kavchok S."/>
            <person name="Keizer G."/>
            <person name="Linton E."/>
            <person name="Llaca V."/>
            <person name="Song R."/>
            <person name="Tanyolac B."/>
            <person name="Young S."/>
            <person name="Ho-Il K."/>
            <person name="Hahn J.H."/>
            <person name="Sangsakoo G."/>
            <person name="Vanavichit A."/>
            <person name="de Mattos Luiz.A.T."/>
            <person name="Zimmer P.D."/>
            <person name="Malone G."/>
            <person name="Dellagostin O."/>
            <person name="de Oliveira A.C."/>
            <person name="Bevan M."/>
            <person name="Bancroft I."/>
            <person name="Minx P."/>
            <person name="Cordum H."/>
            <person name="Wilson R."/>
            <person name="Cheng Z."/>
            <person name="Jin W."/>
            <person name="Jiang J."/>
            <person name="Leong S.A."/>
            <person name="Iwama H."/>
            <person name="Gojobori T."/>
            <person name="Itoh T."/>
            <person name="Niimura Y."/>
            <person name="Fujii Y."/>
            <person name="Habara T."/>
            <person name="Sakai H."/>
            <person name="Sato Y."/>
            <person name="Wilson G."/>
            <person name="Kumar K."/>
            <person name="McCouch S."/>
            <person name="Juretic N."/>
            <person name="Hoen D."/>
            <person name="Wright S."/>
            <person name="Bruskiewich R."/>
            <person name="Bureau T."/>
            <person name="Miyao A."/>
            <person name="Hirochika H."/>
            <person name="Nishikawa T."/>
            <person name="Kadowaki K."/>
            <person name="Sugiura M."/>
            <person name="Burr B."/>
            <person name="Sasaki T."/>
        </authorList>
    </citation>
    <scope>NUCLEOTIDE SEQUENCE [LARGE SCALE GENOMIC DNA]</scope>
    <source>
        <strain evidence="3">cv. Nipponbare</strain>
    </source>
</reference>
<sequence length="340" mass="36103">GTPSSCRPGPSVSSRSCSNGGDLIRGSRSLSASEGSSDGCLLHGDVPEQAHVLLAAARPQRRRDAHSVPGVEPPVAAVLQQRRAEQVDPVVVRRRRLAAAGAPPAAVLPRRQGGADAAVAEAVRLVRAARPPERRRQPHVRLGLRLPPGVHGVARRRVVASVLGAVRLRHREEQAAAVVAERRRRHNRRRGDHRAGLRVGQVPRDHGQAVRAGARLGRARVGAPRPHLRAVGAGVRPGPRPEVVPRRAGAAGDGVALRLRVHHRRARRERRRLPGDAAGGGGVQARRGVVRDGDGVVGGDVPARGAGGHRRAVPGVDRPRRRAQRREGAGDEHRGGDLVP</sequence>
<feature type="region of interest" description="Disordered" evidence="1">
    <location>
        <begin position="229"/>
        <end position="249"/>
    </location>
</feature>
<dbReference type="KEGG" id="dosa:Os09g0557500"/>
<proteinExistence type="predicted"/>
<dbReference type="EMBL" id="AP008215">
    <property type="protein sequence ID" value="BAH94705.1"/>
    <property type="molecule type" value="Genomic_DNA"/>
</dbReference>
<feature type="region of interest" description="Disordered" evidence="1">
    <location>
        <begin position="1"/>
        <end position="43"/>
    </location>
</feature>
<evidence type="ECO:0000313" key="2">
    <source>
        <dbReference type="EMBL" id="BAH94705.1"/>
    </source>
</evidence>
<dbReference type="AlphaFoldDB" id="C7J6H7"/>